<dbReference type="KEGG" id="pko:PKOR_15930"/>
<accession>A0A0E3UYB5</accession>
<dbReference type="AlphaFoldDB" id="A0A0E3UYB5"/>
<dbReference type="Proteomes" id="UP000033109">
    <property type="component" value="Chromosome"/>
</dbReference>
<gene>
    <name evidence="1" type="ORF">PKOR_15930</name>
</gene>
<reference evidence="1 2" key="1">
    <citation type="journal article" date="2015" name="Sci. Rep.">
        <title>Unraveling adaptation of Pontibacter korlensis to radiation and infertility in desert through complete genome and comparative transcriptomic analysis.</title>
        <authorList>
            <person name="Dai J."/>
            <person name="Dai W."/>
            <person name="Qiu C."/>
            <person name="Yang Z."/>
            <person name="Zhang Y."/>
            <person name="Zhou M."/>
            <person name="Zhang L."/>
            <person name="Fang C."/>
            <person name="Gao Q."/>
            <person name="Yang Q."/>
            <person name="Li X."/>
            <person name="Wang Z."/>
            <person name="Wang Z."/>
            <person name="Jia Z."/>
            <person name="Chen X."/>
        </authorList>
    </citation>
    <scope>NUCLEOTIDE SEQUENCE [LARGE SCALE GENOMIC DNA]</scope>
    <source>
        <strain evidence="1 2">X14-1T</strain>
    </source>
</reference>
<keyword evidence="2" id="KW-1185">Reference proteome</keyword>
<protein>
    <submittedName>
        <fullName evidence="1">Uncharacterized protein</fullName>
    </submittedName>
</protein>
<dbReference type="OrthoDB" id="839292at2"/>
<evidence type="ECO:0000313" key="1">
    <source>
        <dbReference type="EMBL" id="AKD04306.1"/>
    </source>
</evidence>
<dbReference type="STRING" id="400092.PKOR_15930"/>
<proteinExistence type="predicted"/>
<dbReference type="PATRIC" id="fig|400092.3.peg.3491"/>
<dbReference type="HOGENOM" id="CLU_2667959_0_0_10"/>
<sequence length="75" mass="8697">MTQEEFLIQHLTEDKSYQSILNENKGLELPKIQEWWATGTELRNKIKRSNALFSSRKGKPAFTAFEQAGFLRVVP</sequence>
<dbReference type="EMBL" id="CP009621">
    <property type="protein sequence ID" value="AKD04306.1"/>
    <property type="molecule type" value="Genomic_DNA"/>
</dbReference>
<dbReference type="RefSeq" id="WP_046312046.1">
    <property type="nucleotide sequence ID" value="NZ_CBCSCY010000018.1"/>
</dbReference>
<organism evidence="1 2">
    <name type="scientific">Pontibacter korlensis</name>
    <dbReference type="NCBI Taxonomy" id="400092"/>
    <lineage>
        <taxon>Bacteria</taxon>
        <taxon>Pseudomonadati</taxon>
        <taxon>Bacteroidota</taxon>
        <taxon>Cytophagia</taxon>
        <taxon>Cytophagales</taxon>
        <taxon>Hymenobacteraceae</taxon>
        <taxon>Pontibacter</taxon>
    </lineage>
</organism>
<evidence type="ECO:0000313" key="2">
    <source>
        <dbReference type="Proteomes" id="UP000033109"/>
    </source>
</evidence>
<name>A0A0E3UYB5_9BACT</name>